<gene>
    <name evidence="3" type="ORF">R2G56_19335</name>
</gene>
<dbReference type="Gene3D" id="3.90.960.10">
    <property type="entry name" value="YbaK/aminoacyl-tRNA synthetase-associated domain"/>
    <property type="match status" value="1"/>
</dbReference>
<dbReference type="CDD" id="cd04335">
    <property type="entry name" value="PrdX_deacylase"/>
    <property type="match status" value="1"/>
</dbReference>
<dbReference type="SUPFAM" id="SSF55826">
    <property type="entry name" value="YbaK/ProRS associated domain"/>
    <property type="match status" value="1"/>
</dbReference>
<sequence>MPKTPENLLEYLETLGIEAKTHRHPPLFTVADSQSLRGEIEGGHTKNLFLKDKKDNFFLVTVDEDAQVDLKTIHHKIGAASRVSFGKPDRLMEFLGVEPGSVTVFGVINDEEHSVKVVLDADLMENDLINAHPLTNEATTSIRRDDLMRFLEAVAHEPLVLKVTE</sequence>
<dbReference type="PANTHER" id="PTHR31423:SF3">
    <property type="entry name" value="PROLYL-TRNA SYNTHETASE ASSOCIATED DOMAIN-CONTAINING PROTEIN 1-RELATED"/>
    <property type="match status" value="1"/>
</dbReference>
<comment type="similarity">
    <text evidence="1">Belongs to the PRORSD1 family.</text>
</comment>
<organism evidence="3 4">
    <name type="scientific">Nitratireductor aquimarinus</name>
    <dbReference type="NCBI Taxonomy" id="889300"/>
    <lineage>
        <taxon>Bacteria</taxon>
        <taxon>Pseudomonadati</taxon>
        <taxon>Pseudomonadota</taxon>
        <taxon>Alphaproteobacteria</taxon>
        <taxon>Hyphomicrobiales</taxon>
        <taxon>Phyllobacteriaceae</taxon>
        <taxon>Nitratireductor</taxon>
    </lineage>
</organism>
<feature type="domain" description="YbaK/aminoacyl-tRNA synthetase-associated" evidence="2">
    <location>
        <begin position="24"/>
        <end position="150"/>
    </location>
</feature>
<dbReference type="Proteomes" id="UP001185659">
    <property type="component" value="Unassembled WGS sequence"/>
</dbReference>
<name>A0ABU4AQD3_9HYPH</name>
<dbReference type="RefSeq" id="WP_317562306.1">
    <property type="nucleotide sequence ID" value="NZ_JAWLIP010000010.1"/>
</dbReference>
<accession>A0ABU4AQD3</accession>
<evidence type="ECO:0000256" key="1">
    <source>
        <dbReference type="ARBA" id="ARBA00010201"/>
    </source>
</evidence>
<protein>
    <submittedName>
        <fullName evidence="3">Prolyl-tRNA synthetase associated domain-containing protein</fullName>
    </submittedName>
</protein>
<evidence type="ECO:0000259" key="2">
    <source>
        <dbReference type="Pfam" id="PF04073"/>
    </source>
</evidence>
<dbReference type="InterPro" id="IPR040285">
    <property type="entry name" value="ProX/PRXD1"/>
</dbReference>
<evidence type="ECO:0000313" key="4">
    <source>
        <dbReference type="Proteomes" id="UP001185659"/>
    </source>
</evidence>
<dbReference type="InterPro" id="IPR007214">
    <property type="entry name" value="YbaK/aa-tRNA-synth-assoc-dom"/>
</dbReference>
<dbReference type="Pfam" id="PF04073">
    <property type="entry name" value="tRNA_edit"/>
    <property type="match status" value="1"/>
</dbReference>
<dbReference type="InterPro" id="IPR036754">
    <property type="entry name" value="YbaK/aa-tRNA-synt-asso_dom_sf"/>
</dbReference>
<proteinExistence type="inferred from homology"/>
<dbReference type="EMBL" id="JAWLIP010000010">
    <property type="protein sequence ID" value="MDV6228449.1"/>
    <property type="molecule type" value="Genomic_DNA"/>
</dbReference>
<comment type="caution">
    <text evidence="3">The sequence shown here is derived from an EMBL/GenBank/DDBJ whole genome shotgun (WGS) entry which is preliminary data.</text>
</comment>
<dbReference type="PANTHER" id="PTHR31423">
    <property type="entry name" value="YBAK DOMAIN-CONTAINING PROTEIN"/>
    <property type="match status" value="1"/>
</dbReference>
<reference evidence="3 4" key="1">
    <citation type="submission" date="2023-10" db="EMBL/GenBank/DDBJ databases">
        <authorList>
            <person name="Venkata Ramana C."/>
            <person name="Sasikala C."/>
            <person name="Dhurka M."/>
        </authorList>
    </citation>
    <scope>NUCLEOTIDE SEQUENCE [LARGE SCALE GENOMIC DNA]</scope>
    <source>
        <strain evidence="3 4">KCTC 32151</strain>
    </source>
</reference>
<keyword evidence="4" id="KW-1185">Reference proteome</keyword>
<evidence type="ECO:0000313" key="3">
    <source>
        <dbReference type="EMBL" id="MDV6228449.1"/>
    </source>
</evidence>